<accession>A0ABS3DCX3</accession>
<feature type="compositionally biased region" description="Low complexity" evidence="1">
    <location>
        <begin position="80"/>
        <end position="97"/>
    </location>
</feature>
<proteinExistence type="predicted"/>
<feature type="region of interest" description="Disordered" evidence="1">
    <location>
        <begin position="1"/>
        <end position="111"/>
    </location>
</feature>
<protein>
    <submittedName>
        <fullName evidence="2">Uncharacterized protein</fullName>
    </submittedName>
</protein>
<organism evidence="2 3">
    <name type="scientific">Corallococcus macrosporus</name>
    <dbReference type="NCBI Taxonomy" id="35"/>
    <lineage>
        <taxon>Bacteria</taxon>
        <taxon>Pseudomonadati</taxon>
        <taxon>Myxococcota</taxon>
        <taxon>Myxococcia</taxon>
        <taxon>Myxococcales</taxon>
        <taxon>Cystobacterineae</taxon>
        <taxon>Myxococcaceae</taxon>
        <taxon>Corallococcus</taxon>
    </lineage>
</organism>
<dbReference type="RefSeq" id="WP_207051485.1">
    <property type="nucleotide sequence ID" value="NZ_JAFIMU010000007.1"/>
</dbReference>
<dbReference type="EMBL" id="JAFIMU010000007">
    <property type="protein sequence ID" value="MBN8228686.1"/>
    <property type="molecule type" value="Genomic_DNA"/>
</dbReference>
<keyword evidence="3" id="KW-1185">Reference proteome</keyword>
<reference evidence="2 3" key="1">
    <citation type="submission" date="2021-02" db="EMBL/GenBank/DDBJ databases">
        <title>De Novo genome assembly of isolated myxobacteria.</title>
        <authorList>
            <person name="Stevens D.C."/>
        </authorList>
    </citation>
    <scope>NUCLEOTIDE SEQUENCE [LARGE SCALE GENOMIC DNA]</scope>
    <source>
        <strain evidence="2 3">ATCC 29039</strain>
    </source>
</reference>
<feature type="compositionally biased region" description="Polar residues" evidence="1">
    <location>
        <begin position="98"/>
        <end position="111"/>
    </location>
</feature>
<feature type="compositionally biased region" description="Polar residues" evidence="1">
    <location>
        <begin position="7"/>
        <end position="22"/>
    </location>
</feature>
<name>A0ABS3DCX3_9BACT</name>
<feature type="compositionally biased region" description="Polar residues" evidence="1">
    <location>
        <begin position="62"/>
        <end position="72"/>
    </location>
</feature>
<sequence>MRGAATDTRSSAPARVNHNTARASFREANRSASRHAPSRLESMDGPVSTSSTTGRSLLCPRTRSSNARSSADVTRATARHGPAAHAEPPSASHKASPTTRCHATTSNTDMQ</sequence>
<gene>
    <name evidence="2" type="ORF">JYK02_14325</name>
</gene>
<evidence type="ECO:0000256" key="1">
    <source>
        <dbReference type="SAM" id="MobiDB-lite"/>
    </source>
</evidence>
<comment type="caution">
    <text evidence="2">The sequence shown here is derived from an EMBL/GenBank/DDBJ whole genome shotgun (WGS) entry which is preliminary data.</text>
</comment>
<evidence type="ECO:0000313" key="2">
    <source>
        <dbReference type="EMBL" id="MBN8228686.1"/>
    </source>
</evidence>
<dbReference type="Proteomes" id="UP000664052">
    <property type="component" value="Unassembled WGS sequence"/>
</dbReference>
<evidence type="ECO:0000313" key="3">
    <source>
        <dbReference type="Proteomes" id="UP000664052"/>
    </source>
</evidence>